<dbReference type="PANTHER" id="PTHR43844">
    <property type="entry name" value="METHIONINE SYNTHASE"/>
    <property type="match status" value="1"/>
</dbReference>
<evidence type="ECO:0000256" key="1">
    <source>
        <dbReference type="SAM" id="MobiDB-lite"/>
    </source>
</evidence>
<evidence type="ECO:0000259" key="2">
    <source>
        <dbReference type="Pfam" id="PF01717"/>
    </source>
</evidence>
<dbReference type="PANTHER" id="PTHR43844:SF2">
    <property type="entry name" value="SYNTHASE, VITAMIN-B12 INDEPENDENT, PUTATIVE (AFU_ORTHOLOGUE AFUA_3G12060)-RELATED"/>
    <property type="match status" value="1"/>
</dbReference>
<dbReference type="Gene3D" id="3.20.20.210">
    <property type="match status" value="1"/>
</dbReference>
<dbReference type="SUPFAM" id="SSF51726">
    <property type="entry name" value="UROD/MetE-like"/>
    <property type="match status" value="1"/>
</dbReference>
<name>A0A443HIB6_BYSSP</name>
<evidence type="ECO:0000313" key="4">
    <source>
        <dbReference type="Proteomes" id="UP000283841"/>
    </source>
</evidence>
<dbReference type="VEuPathDB" id="FungiDB:C8Q69DRAFT_482780"/>
<dbReference type="GO" id="GO:0009086">
    <property type="term" value="P:methionine biosynthetic process"/>
    <property type="evidence" value="ECO:0007669"/>
    <property type="project" value="InterPro"/>
</dbReference>
<accession>A0A443HIB6</accession>
<dbReference type="AlphaFoldDB" id="A0A443HIB6"/>
<dbReference type="InterPro" id="IPR002629">
    <property type="entry name" value="Met_Synth_C/arc"/>
</dbReference>
<protein>
    <recommendedName>
        <fullName evidence="2">Cobalamin-independent methionine synthase MetE C-terminal/archaeal domain-containing protein</fullName>
    </recommendedName>
</protein>
<dbReference type="GO" id="GO:0003871">
    <property type="term" value="F:5-methyltetrahydropteroyltriglutamate-homocysteine S-methyltransferase activity"/>
    <property type="evidence" value="ECO:0007669"/>
    <property type="project" value="InterPro"/>
</dbReference>
<feature type="domain" description="Cobalamin-independent methionine synthase MetE C-terminal/archaeal" evidence="2">
    <location>
        <begin position="173"/>
        <end position="388"/>
    </location>
</feature>
<feature type="region of interest" description="Disordered" evidence="1">
    <location>
        <begin position="1"/>
        <end position="32"/>
    </location>
</feature>
<sequence>MTERLHRSPPFRAEHMGSLLRPESLHPDNKSKLDPAQLTAVEDRAIDDIVKLQLDCGLRGIGDGEFRRNVFWGTLFQNFEGMQDVTDPDPAMFRSFVAGFVKGGKLRPGTLLVCQDKLRHSGKSDYVKELRYLQQVVPRDLWGGIKITLPSPNWYHLQFREGYAYPKDVYRDDQEYFRDLAAAYRTELDLLYEAGLRNVQFDDPNLTFFCAEDTLQDWETDKANTRTPNELFHSYIKLYNDVLSPRPGDLHVGIHLCRGNFRHSSRKGGYERIAQTLFQELDVDTYYLEYDDQTRTGGFSPLKYLPRTKNVILGVVTSKYPELEDKCELKRRVFEAAESIAEGNGTSTEEALKQIGISPQCGFSSTVEVRNMGYEDMVRKMRLIREVADDIWSGEP</sequence>
<proteinExistence type="predicted"/>
<dbReference type="GO" id="GO:0008270">
    <property type="term" value="F:zinc ion binding"/>
    <property type="evidence" value="ECO:0007669"/>
    <property type="project" value="InterPro"/>
</dbReference>
<dbReference type="GeneID" id="39600957"/>
<organism evidence="3 4">
    <name type="scientific">Byssochlamys spectabilis</name>
    <name type="common">Paecilomyces variotii</name>
    <dbReference type="NCBI Taxonomy" id="264951"/>
    <lineage>
        <taxon>Eukaryota</taxon>
        <taxon>Fungi</taxon>
        <taxon>Dikarya</taxon>
        <taxon>Ascomycota</taxon>
        <taxon>Pezizomycotina</taxon>
        <taxon>Eurotiomycetes</taxon>
        <taxon>Eurotiomycetidae</taxon>
        <taxon>Eurotiales</taxon>
        <taxon>Thermoascaceae</taxon>
        <taxon>Paecilomyces</taxon>
    </lineage>
</organism>
<dbReference type="STRING" id="264951.A0A443HIB6"/>
<dbReference type="RefSeq" id="XP_028481141.1">
    <property type="nucleotide sequence ID" value="XM_028631680.1"/>
</dbReference>
<gene>
    <name evidence="3" type="ORF">C8Q69DRAFT_482780</name>
</gene>
<dbReference type="CDD" id="cd03311">
    <property type="entry name" value="CIMS_C_terminal_like"/>
    <property type="match status" value="1"/>
</dbReference>
<dbReference type="EMBL" id="RCNU01000020">
    <property type="protein sequence ID" value="RWQ91496.1"/>
    <property type="molecule type" value="Genomic_DNA"/>
</dbReference>
<dbReference type="Proteomes" id="UP000283841">
    <property type="component" value="Unassembled WGS sequence"/>
</dbReference>
<reference evidence="3 4" key="1">
    <citation type="journal article" date="2018" name="Front. Microbiol.">
        <title>Genomic and genetic insights into a cosmopolitan fungus, Paecilomyces variotii (Eurotiales).</title>
        <authorList>
            <person name="Urquhart A.S."/>
            <person name="Mondo S.J."/>
            <person name="Makela M.R."/>
            <person name="Hane J.K."/>
            <person name="Wiebenga A."/>
            <person name="He G."/>
            <person name="Mihaltcheva S."/>
            <person name="Pangilinan J."/>
            <person name="Lipzen A."/>
            <person name="Barry K."/>
            <person name="de Vries R.P."/>
            <person name="Grigoriev I.V."/>
            <person name="Idnurm A."/>
        </authorList>
    </citation>
    <scope>NUCLEOTIDE SEQUENCE [LARGE SCALE GENOMIC DNA]</scope>
    <source>
        <strain evidence="3 4">CBS 101075</strain>
    </source>
</reference>
<dbReference type="Pfam" id="PF01717">
    <property type="entry name" value="Meth_synt_2"/>
    <property type="match status" value="1"/>
</dbReference>
<evidence type="ECO:0000313" key="3">
    <source>
        <dbReference type="EMBL" id="RWQ91496.1"/>
    </source>
</evidence>
<dbReference type="InterPro" id="IPR038071">
    <property type="entry name" value="UROD/MetE-like_sf"/>
</dbReference>
<comment type="caution">
    <text evidence="3">The sequence shown here is derived from an EMBL/GenBank/DDBJ whole genome shotgun (WGS) entry which is preliminary data.</text>
</comment>
<keyword evidence="4" id="KW-1185">Reference proteome</keyword>
<feature type="compositionally biased region" description="Basic and acidic residues" evidence="1">
    <location>
        <begin position="23"/>
        <end position="32"/>
    </location>
</feature>